<sequence>MFNNDSTTNIQNIKNDVESGQYDYNKGTQQMNSRNFPEAEKHFLEALKYKDHLSKETYVNTLVNLGICCVNQEKPDQAKEYWQQAADLGDKDAANNLKVLNERLKHK</sequence>
<dbReference type="SUPFAM" id="SSF48452">
    <property type="entry name" value="TPR-like"/>
    <property type="match status" value="1"/>
</dbReference>
<evidence type="ECO:0000313" key="3">
    <source>
        <dbReference type="Proteomes" id="UP000548326"/>
    </source>
</evidence>
<dbReference type="SMART" id="SM00028">
    <property type="entry name" value="TPR"/>
    <property type="match status" value="2"/>
</dbReference>
<dbReference type="InterPro" id="IPR019734">
    <property type="entry name" value="TPR_rpt"/>
</dbReference>
<dbReference type="RefSeq" id="WP_183587781.1">
    <property type="nucleotide sequence ID" value="NZ_JACHCA010000006.1"/>
</dbReference>
<protein>
    <submittedName>
        <fullName evidence="2">Tfp pilus assembly protein PilF</fullName>
    </submittedName>
</protein>
<feature type="region of interest" description="Disordered" evidence="1">
    <location>
        <begin position="1"/>
        <end position="31"/>
    </location>
</feature>
<evidence type="ECO:0000313" key="2">
    <source>
        <dbReference type="EMBL" id="MBB6128370.1"/>
    </source>
</evidence>
<name>A0A841JC55_9SPHI</name>
<organism evidence="2 3">
    <name type="scientific">Mucilaginibacter lappiensis</name>
    <dbReference type="NCBI Taxonomy" id="354630"/>
    <lineage>
        <taxon>Bacteria</taxon>
        <taxon>Pseudomonadati</taxon>
        <taxon>Bacteroidota</taxon>
        <taxon>Sphingobacteriia</taxon>
        <taxon>Sphingobacteriales</taxon>
        <taxon>Sphingobacteriaceae</taxon>
        <taxon>Mucilaginibacter</taxon>
    </lineage>
</organism>
<gene>
    <name evidence="2" type="ORF">HDF22_002491</name>
</gene>
<feature type="compositionally biased region" description="Polar residues" evidence="1">
    <location>
        <begin position="1"/>
        <end position="14"/>
    </location>
</feature>
<reference evidence="2 3" key="1">
    <citation type="submission" date="2020-08" db="EMBL/GenBank/DDBJ databases">
        <title>Genomic Encyclopedia of Type Strains, Phase IV (KMG-V): Genome sequencing to study the core and pangenomes of soil and plant-associated prokaryotes.</title>
        <authorList>
            <person name="Whitman W."/>
        </authorList>
    </citation>
    <scope>NUCLEOTIDE SEQUENCE [LARGE SCALE GENOMIC DNA]</scope>
    <source>
        <strain evidence="2 3">MP601</strain>
    </source>
</reference>
<dbReference type="Proteomes" id="UP000548326">
    <property type="component" value="Unassembled WGS sequence"/>
</dbReference>
<dbReference type="AlphaFoldDB" id="A0A841JC55"/>
<dbReference type="Gene3D" id="1.25.40.10">
    <property type="entry name" value="Tetratricopeptide repeat domain"/>
    <property type="match status" value="1"/>
</dbReference>
<proteinExistence type="predicted"/>
<accession>A0A841JC55</accession>
<comment type="caution">
    <text evidence="2">The sequence shown here is derived from an EMBL/GenBank/DDBJ whole genome shotgun (WGS) entry which is preliminary data.</text>
</comment>
<dbReference type="EMBL" id="JACHCA010000006">
    <property type="protein sequence ID" value="MBB6128370.1"/>
    <property type="molecule type" value="Genomic_DNA"/>
</dbReference>
<evidence type="ECO:0000256" key="1">
    <source>
        <dbReference type="SAM" id="MobiDB-lite"/>
    </source>
</evidence>
<dbReference type="InterPro" id="IPR011990">
    <property type="entry name" value="TPR-like_helical_dom_sf"/>
</dbReference>